<dbReference type="Proteomes" id="UP000245884">
    <property type="component" value="Unassembled WGS sequence"/>
</dbReference>
<keyword evidence="2" id="KW-1185">Reference proteome</keyword>
<accession>A0A316UIB0</accession>
<name>A0A316UIB0_9BASI</name>
<reference evidence="1 2" key="1">
    <citation type="journal article" date="2018" name="Mol. Biol. Evol.">
        <title>Broad Genomic Sampling Reveals a Smut Pathogenic Ancestry of the Fungal Clade Ustilaginomycotina.</title>
        <authorList>
            <person name="Kijpornyongpan T."/>
            <person name="Mondo S.J."/>
            <person name="Barry K."/>
            <person name="Sandor L."/>
            <person name="Lee J."/>
            <person name="Lipzen A."/>
            <person name="Pangilinan J."/>
            <person name="LaButti K."/>
            <person name="Hainaut M."/>
            <person name="Henrissat B."/>
            <person name="Grigoriev I.V."/>
            <person name="Spatafora J.W."/>
            <person name="Aime M.C."/>
        </authorList>
    </citation>
    <scope>NUCLEOTIDE SEQUENCE [LARGE SCALE GENOMIC DNA]</scope>
    <source>
        <strain evidence="1 2">MCA 5214</strain>
    </source>
</reference>
<dbReference type="RefSeq" id="XP_025359562.1">
    <property type="nucleotide sequence ID" value="XM_025509933.1"/>
</dbReference>
<dbReference type="AlphaFoldDB" id="A0A316UIB0"/>
<protein>
    <submittedName>
        <fullName evidence="1">Uncharacterized protein</fullName>
    </submittedName>
</protein>
<gene>
    <name evidence="1" type="ORF">BDZ90DRAFT_89763</name>
</gene>
<dbReference type="GeneID" id="37031756"/>
<evidence type="ECO:0000313" key="1">
    <source>
        <dbReference type="EMBL" id="PWN24950.1"/>
    </source>
</evidence>
<proteinExistence type="predicted"/>
<sequence length="188" mass="20972">MGTILYAAQHTGHRAKSEHRLLFVFRGQTATFSLFRSSLEEMPQAAERGWRPQTLFVKSIRLSCHRRCDISPLFLTLKVAGVTGGRTHTSSWAGRSALGVRQLQADSVTSPSRRSCFVGRASYQDGVNQRRCCTLARLGCHGSAQACHSEGVKRRDCEVDMPYTSTQHRTRRDGWAGAYRFDPSPLAL</sequence>
<dbReference type="EMBL" id="KZ819678">
    <property type="protein sequence ID" value="PWN24950.1"/>
    <property type="molecule type" value="Genomic_DNA"/>
</dbReference>
<evidence type="ECO:0000313" key="2">
    <source>
        <dbReference type="Proteomes" id="UP000245884"/>
    </source>
</evidence>
<organism evidence="1 2">
    <name type="scientific">Jaminaea rosea</name>
    <dbReference type="NCBI Taxonomy" id="1569628"/>
    <lineage>
        <taxon>Eukaryota</taxon>
        <taxon>Fungi</taxon>
        <taxon>Dikarya</taxon>
        <taxon>Basidiomycota</taxon>
        <taxon>Ustilaginomycotina</taxon>
        <taxon>Exobasidiomycetes</taxon>
        <taxon>Microstromatales</taxon>
        <taxon>Microstromatales incertae sedis</taxon>
        <taxon>Jaminaea</taxon>
    </lineage>
</organism>